<keyword evidence="2" id="KW-0808">Transferase</keyword>
<dbReference type="GO" id="GO:0046872">
    <property type="term" value="F:metal ion binding"/>
    <property type="evidence" value="ECO:0007669"/>
    <property type="project" value="UniProtKB-KW"/>
</dbReference>
<evidence type="ECO:0000313" key="5">
    <source>
        <dbReference type="EMBL" id="AGI74445.1"/>
    </source>
</evidence>
<reference evidence="5 6" key="1">
    <citation type="journal article" date="2013" name="PLoS ONE">
        <title>Poles Apart: Arctic and Antarctic Octadecabacter strains Share High Genome Plasticity and a New Type of Xanthorhodopsin.</title>
        <authorList>
            <person name="Vollmers J."/>
            <person name="Voget S."/>
            <person name="Dietrich S."/>
            <person name="Gollnow K."/>
            <person name="Smits M."/>
            <person name="Meyer K."/>
            <person name="Brinkhoff T."/>
            <person name="Simon M."/>
            <person name="Daniel R."/>
        </authorList>
    </citation>
    <scope>NUCLEOTIDE SEQUENCE [LARGE SCALE GENOMIC DNA]</scope>
    <source>
        <strain evidence="5 6">238</strain>
    </source>
</reference>
<evidence type="ECO:0000256" key="4">
    <source>
        <dbReference type="ARBA" id="ARBA00022833"/>
    </source>
</evidence>
<sequence>MSALFLTAALLGNFSTRAQNANLPVTPQEIARDALASAQAGAAIVHIHVRDPATELPSMDTALYREVVDRIRDKNDDLIINLTTGNGGRYDPSAADPAIAGPKTNLLMPDDRVQHILAIRPDIATLDLNTMVFGEEVVINTLPSIRRMGTLIQEAGVRPEIELFDSGDVAILNTLMAEAFFKEPPLCSIVTGVRFGFVPLPETLLYARGLLPRNAIWTGFGTGAMAFPMVAQSALLGGNIRIGMEDAIWLSKGVKAPSNRAMVEKAARIVDELGFDLETPRQVRTRLGL</sequence>
<dbReference type="GO" id="GO:0043720">
    <property type="term" value="F:3-keto-5-aminohexanoate cleavage activity"/>
    <property type="evidence" value="ECO:0007669"/>
    <property type="project" value="InterPro"/>
</dbReference>
<dbReference type="Pfam" id="PF05853">
    <property type="entry name" value="BKACE"/>
    <property type="match status" value="1"/>
</dbReference>
<dbReference type="Proteomes" id="UP000004688">
    <property type="component" value="Chromosome"/>
</dbReference>
<comment type="cofactor">
    <cofactor evidence="1">
        <name>Zn(2+)</name>
        <dbReference type="ChEBI" id="CHEBI:29105"/>
    </cofactor>
</comment>
<proteinExistence type="predicted"/>
<dbReference type="HOGENOM" id="CLU_065536_2_0_5"/>
<dbReference type="KEGG" id="oar:OA238_c45850"/>
<dbReference type="EMBL" id="CP003742">
    <property type="protein sequence ID" value="AGI74445.1"/>
    <property type="molecule type" value="Genomic_DNA"/>
</dbReference>
<gene>
    <name evidence="5" type="ORF">OA238_c45850</name>
</gene>
<accession>M9RX61</accession>
<keyword evidence="6" id="KW-1185">Reference proteome</keyword>
<evidence type="ECO:0008006" key="7">
    <source>
        <dbReference type="Google" id="ProtNLM"/>
    </source>
</evidence>
<dbReference type="PANTHER" id="PTHR37418">
    <property type="entry name" value="3-KETO-5-AMINOHEXANOATE CLEAVAGE ENZYME-RELATED"/>
    <property type="match status" value="1"/>
</dbReference>
<keyword evidence="4" id="KW-0862">Zinc</keyword>
<evidence type="ECO:0000256" key="1">
    <source>
        <dbReference type="ARBA" id="ARBA00001947"/>
    </source>
</evidence>
<protein>
    <recommendedName>
        <fullName evidence="7">DUF849 family protein</fullName>
    </recommendedName>
</protein>
<dbReference type="InterPro" id="IPR008567">
    <property type="entry name" value="BKACE"/>
</dbReference>
<dbReference type="OrthoDB" id="9805277at2"/>
<evidence type="ECO:0000256" key="2">
    <source>
        <dbReference type="ARBA" id="ARBA00022679"/>
    </source>
</evidence>
<dbReference type="AlphaFoldDB" id="M9RX61"/>
<dbReference type="eggNOG" id="COG3246">
    <property type="taxonomic scope" value="Bacteria"/>
</dbReference>
<organism evidence="5 6">
    <name type="scientific">Octadecabacter arcticus 238</name>
    <dbReference type="NCBI Taxonomy" id="391616"/>
    <lineage>
        <taxon>Bacteria</taxon>
        <taxon>Pseudomonadati</taxon>
        <taxon>Pseudomonadota</taxon>
        <taxon>Alphaproteobacteria</taxon>
        <taxon>Rhodobacterales</taxon>
        <taxon>Roseobacteraceae</taxon>
        <taxon>Octadecabacter</taxon>
    </lineage>
</organism>
<dbReference type="Gene3D" id="3.20.20.70">
    <property type="entry name" value="Aldolase class I"/>
    <property type="match status" value="1"/>
</dbReference>
<keyword evidence="3" id="KW-0479">Metal-binding</keyword>
<evidence type="ECO:0000256" key="3">
    <source>
        <dbReference type="ARBA" id="ARBA00022723"/>
    </source>
</evidence>
<dbReference type="PANTHER" id="PTHR37418:SF2">
    <property type="entry name" value="3-KETO-5-AMINOHEXANOATE CLEAVAGE ENZYME"/>
    <property type="match status" value="1"/>
</dbReference>
<evidence type="ECO:0000313" key="6">
    <source>
        <dbReference type="Proteomes" id="UP000004688"/>
    </source>
</evidence>
<dbReference type="STRING" id="391616.OA238_c45850"/>
<name>M9RX61_9RHOB</name>
<dbReference type="InterPro" id="IPR013785">
    <property type="entry name" value="Aldolase_TIM"/>
</dbReference>
<dbReference type="RefSeq" id="WP_015497380.1">
    <property type="nucleotide sequence ID" value="NC_020908.1"/>
</dbReference>